<evidence type="ECO:0000256" key="1">
    <source>
        <dbReference type="ARBA" id="ARBA00009437"/>
    </source>
</evidence>
<dbReference type="InterPro" id="IPR036390">
    <property type="entry name" value="WH_DNA-bd_sf"/>
</dbReference>
<keyword evidence="3" id="KW-0238">DNA-binding</keyword>
<dbReference type="PROSITE" id="PS50931">
    <property type="entry name" value="HTH_LYSR"/>
    <property type="match status" value="1"/>
</dbReference>
<sequence length="297" mass="33152">MDWDKLRIFHAVAEAGSFTHAGDKLNLSQSAVSRQISALEDTLHVPLFHRHARGLILTEQGETLNRTVREVFSKLSLTQAFLSESKVKAAGQLKITTTSGFGQCWLTPRLEHFLSAHPDIEVTLLMEDDDLDLGMREADVAIRMHPPKQPDLIQRHLANFDMPIYASAAYLEKHGNPANIAALTQHQLIGFSGWHPPLPNINWLIELVRQHGHGGLRHRLEINSIPAIARAISAGVGIGSLPIYVANSFPDLVRILPEQSLPIVEAFFVYPEELRMSKRISVLRDFLLAEIHASKSE</sequence>
<keyword evidence="2" id="KW-0805">Transcription regulation</keyword>
<dbReference type="InterPro" id="IPR036388">
    <property type="entry name" value="WH-like_DNA-bd_sf"/>
</dbReference>
<evidence type="ECO:0000256" key="2">
    <source>
        <dbReference type="ARBA" id="ARBA00023015"/>
    </source>
</evidence>
<evidence type="ECO:0000256" key="3">
    <source>
        <dbReference type="ARBA" id="ARBA00023125"/>
    </source>
</evidence>
<dbReference type="EMBL" id="CP014674">
    <property type="protein sequence ID" value="AOX17116.1"/>
    <property type="molecule type" value="Genomic_DNA"/>
</dbReference>
<proteinExistence type="inferred from homology"/>
<dbReference type="PANTHER" id="PTHR30537">
    <property type="entry name" value="HTH-TYPE TRANSCRIPTIONAL REGULATOR"/>
    <property type="match status" value="1"/>
</dbReference>
<dbReference type="SUPFAM" id="SSF53850">
    <property type="entry name" value="Periplasmic binding protein-like II"/>
    <property type="match status" value="1"/>
</dbReference>
<dbReference type="InterPro" id="IPR058163">
    <property type="entry name" value="LysR-type_TF_proteobact-type"/>
</dbReference>
<gene>
    <name evidence="5" type="ORF">A0U89_08130</name>
</gene>
<dbReference type="InterPro" id="IPR005119">
    <property type="entry name" value="LysR_subst-bd"/>
</dbReference>
<evidence type="ECO:0000256" key="4">
    <source>
        <dbReference type="ARBA" id="ARBA00023163"/>
    </source>
</evidence>
<dbReference type="Gene3D" id="3.40.190.290">
    <property type="match status" value="1"/>
</dbReference>
<dbReference type="GO" id="GO:0003700">
    <property type="term" value="F:DNA-binding transcription factor activity"/>
    <property type="evidence" value="ECO:0007669"/>
    <property type="project" value="InterPro"/>
</dbReference>
<evidence type="ECO:0000313" key="6">
    <source>
        <dbReference type="Proteomes" id="UP000179145"/>
    </source>
</evidence>
<dbReference type="Pfam" id="PF00126">
    <property type="entry name" value="HTH_1"/>
    <property type="match status" value="1"/>
</dbReference>
<organism evidence="5 6">
    <name type="scientific">Kozakia baliensis</name>
    <dbReference type="NCBI Taxonomy" id="153496"/>
    <lineage>
        <taxon>Bacteria</taxon>
        <taxon>Pseudomonadati</taxon>
        <taxon>Pseudomonadota</taxon>
        <taxon>Alphaproteobacteria</taxon>
        <taxon>Acetobacterales</taxon>
        <taxon>Acetobacteraceae</taxon>
        <taxon>Kozakia</taxon>
    </lineage>
</organism>
<keyword evidence="6" id="KW-1185">Reference proteome</keyword>
<dbReference type="KEGG" id="kba:A0U89_08130"/>
<dbReference type="GO" id="GO:0043565">
    <property type="term" value="F:sequence-specific DNA binding"/>
    <property type="evidence" value="ECO:0007669"/>
    <property type="project" value="TreeGrafter"/>
</dbReference>
<dbReference type="CDD" id="cd08422">
    <property type="entry name" value="PBP2_CrgA_like"/>
    <property type="match status" value="1"/>
</dbReference>
<dbReference type="eggNOG" id="COG0583">
    <property type="taxonomic scope" value="Bacteria"/>
</dbReference>
<dbReference type="InterPro" id="IPR000847">
    <property type="entry name" value="LysR_HTH_N"/>
</dbReference>
<dbReference type="PANTHER" id="PTHR30537:SF20">
    <property type="entry name" value="TRANSCRIPTIONAL REGULATORY PROTEIN"/>
    <property type="match status" value="1"/>
</dbReference>
<protein>
    <submittedName>
        <fullName evidence="5">LysR family transcriptional regulator</fullName>
    </submittedName>
</protein>
<dbReference type="RefSeq" id="WP_029604445.1">
    <property type="nucleotide sequence ID" value="NZ_BJVW01000003.1"/>
</dbReference>
<reference evidence="5 6" key="1">
    <citation type="journal article" date="2016" name="Microb. Cell Fact.">
        <title>Dissection of exopolysaccharide biosynthesis in Kozakia baliensis.</title>
        <authorList>
            <person name="Brandt J.U."/>
            <person name="Jakob F."/>
            <person name="Behr J."/>
            <person name="Geissler A.J."/>
            <person name="Vogel R.F."/>
        </authorList>
    </citation>
    <scope>NUCLEOTIDE SEQUENCE [LARGE SCALE GENOMIC DNA]</scope>
    <source>
        <strain evidence="5 6">DSM 14400</strain>
    </source>
</reference>
<dbReference type="PRINTS" id="PR00039">
    <property type="entry name" value="HTHLYSR"/>
</dbReference>
<keyword evidence="4" id="KW-0804">Transcription</keyword>
<comment type="similarity">
    <text evidence="1">Belongs to the LysR transcriptional regulatory family.</text>
</comment>
<dbReference type="Proteomes" id="UP000179145">
    <property type="component" value="Chromosome"/>
</dbReference>
<dbReference type="SUPFAM" id="SSF46785">
    <property type="entry name" value="Winged helix' DNA-binding domain"/>
    <property type="match status" value="1"/>
</dbReference>
<accession>A0A1D8UU07</accession>
<dbReference type="AlphaFoldDB" id="A0A1D8UU07"/>
<dbReference type="Pfam" id="PF03466">
    <property type="entry name" value="LysR_substrate"/>
    <property type="match status" value="1"/>
</dbReference>
<dbReference type="GO" id="GO:0006351">
    <property type="term" value="P:DNA-templated transcription"/>
    <property type="evidence" value="ECO:0007669"/>
    <property type="project" value="TreeGrafter"/>
</dbReference>
<dbReference type="STRING" id="153496.A0U89_08130"/>
<evidence type="ECO:0000313" key="5">
    <source>
        <dbReference type="EMBL" id="AOX17116.1"/>
    </source>
</evidence>
<dbReference type="OrthoDB" id="7624726at2"/>
<dbReference type="FunFam" id="1.10.10.10:FF:000001">
    <property type="entry name" value="LysR family transcriptional regulator"/>
    <property type="match status" value="1"/>
</dbReference>
<dbReference type="Gene3D" id="1.10.10.10">
    <property type="entry name" value="Winged helix-like DNA-binding domain superfamily/Winged helix DNA-binding domain"/>
    <property type="match status" value="1"/>
</dbReference>
<name>A0A1D8UU07_9PROT</name>